<dbReference type="PROSITE" id="PS51194">
    <property type="entry name" value="HELICASE_CTER"/>
    <property type="match status" value="1"/>
</dbReference>
<evidence type="ECO:0000256" key="2">
    <source>
        <dbReference type="ARBA" id="ARBA00022664"/>
    </source>
</evidence>
<dbReference type="GO" id="GO:0071013">
    <property type="term" value="C:catalytic step 2 spliceosome"/>
    <property type="evidence" value="ECO:0007669"/>
    <property type="project" value="TreeGrafter"/>
</dbReference>
<feature type="region of interest" description="Disordered" evidence="10">
    <location>
        <begin position="1048"/>
        <end position="1079"/>
    </location>
</feature>
<feature type="domain" description="Helicase ATP-binding" evidence="12">
    <location>
        <begin position="431"/>
        <end position="600"/>
    </location>
</feature>
<evidence type="ECO:0000313" key="15">
    <source>
        <dbReference type="Proteomes" id="UP000694255"/>
    </source>
</evidence>
<dbReference type="PROSITE" id="PS00690">
    <property type="entry name" value="DEAH_ATP_HELICASE"/>
    <property type="match status" value="1"/>
</dbReference>
<keyword evidence="4" id="KW-0378">Hydrolase</keyword>
<dbReference type="Pfam" id="PF00270">
    <property type="entry name" value="DEAD"/>
    <property type="match status" value="1"/>
</dbReference>
<gene>
    <name evidence="14" type="ORF">J8A68_005558</name>
</gene>
<name>A0A8J5QE50_9ASCO</name>
<dbReference type="PANTHER" id="PTHR18934:SF85">
    <property type="entry name" value="ATP-DEPENDENT RNA HELICASE DHX8"/>
    <property type="match status" value="1"/>
</dbReference>
<evidence type="ECO:0000256" key="6">
    <source>
        <dbReference type="ARBA" id="ARBA00022840"/>
    </source>
</evidence>
<dbReference type="CDD" id="cd18791">
    <property type="entry name" value="SF2_C_RHA"/>
    <property type="match status" value="1"/>
</dbReference>
<accession>A0A8J5QE50</accession>
<proteinExistence type="predicted"/>
<evidence type="ECO:0000256" key="4">
    <source>
        <dbReference type="ARBA" id="ARBA00022801"/>
    </source>
</evidence>
<dbReference type="Proteomes" id="UP000694255">
    <property type="component" value="Unassembled WGS sequence"/>
</dbReference>
<dbReference type="InterPro" id="IPR011545">
    <property type="entry name" value="DEAD/DEAH_box_helicase_dom"/>
</dbReference>
<keyword evidence="8" id="KW-0539">Nucleus</keyword>
<evidence type="ECO:0000256" key="5">
    <source>
        <dbReference type="ARBA" id="ARBA00022806"/>
    </source>
</evidence>
<evidence type="ECO:0000313" key="14">
    <source>
        <dbReference type="EMBL" id="KAG7660883.1"/>
    </source>
</evidence>
<dbReference type="InterPro" id="IPR011709">
    <property type="entry name" value="DEAD-box_helicase_OB_fold"/>
</dbReference>
<keyword evidence="3" id="KW-0547">Nucleotide-binding</keyword>
<evidence type="ECO:0000256" key="8">
    <source>
        <dbReference type="ARBA" id="ARBA00023242"/>
    </source>
</evidence>
<evidence type="ECO:0000259" key="12">
    <source>
        <dbReference type="PROSITE" id="PS51192"/>
    </source>
</evidence>
<dbReference type="Pfam" id="PF00575">
    <property type="entry name" value="S1"/>
    <property type="match status" value="1"/>
</dbReference>
<comment type="caution">
    <text evidence="14">The sequence shown here is derived from an EMBL/GenBank/DDBJ whole genome shotgun (WGS) entry which is preliminary data.</text>
</comment>
<dbReference type="SMART" id="SM00490">
    <property type="entry name" value="HELICc"/>
    <property type="match status" value="1"/>
</dbReference>
<evidence type="ECO:0000256" key="3">
    <source>
        <dbReference type="ARBA" id="ARBA00022741"/>
    </source>
</evidence>
<feature type="region of interest" description="Disordered" evidence="10">
    <location>
        <begin position="91"/>
        <end position="120"/>
    </location>
</feature>
<dbReference type="InterPro" id="IPR048333">
    <property type="entry name" value="HA2_WH"/>
</dbReference>
<dbReference type="PROSITE" id="PS51192">
    <property type="entry name" value="HELICASE_ATP_BIND_1"/>
    <property type="match status" value="1"/>
</dbReference>
<organism evidence="14 15">
    <name type="scientific">[Candida] subhashii</name>
    <dbReference type="NCBI Taxonomy" id="561895"/>
    <lineage>
        <taxon>Eukaryota</taxon>
        <taxon>Fungi</taxon>
        <taxon>Dikarya</taxon>
        <taxon>Ascomycota</taxon>
        <taxon>Saccharomycotina</taxon>
        <taxon>Pichiomycetes</taxon>
        <taxon>Debaryomycetaceae</taxon>
        <taxon>Spathaspora</taxon>
    </lineage>
</organism>
<dbReference type="CDD" id="cd05684">
    <property type="entry name" value="S1_DHX8_helicase"/>
    <property type="match status" value="1"/>
</dbReference>
<dbReference type="RefSeq" id="XP_049261116.1">
    <property type="nucleotide sequence ID" value="XM_049409637.1"/>
</dbReference>
<dbReference type="EC" id="3.6.4.13" evidence="1"/>
<keyword evidence="6" id="KW-0067">ATP-binding</keyword>
<dbReference type="OrthoDB" id="10253254at2759"/>
<keyword evidence="2" id="KW-0507">mRNA processing</keyword>
<dbReference type="GO" id="GO:0003724">
    <property type="term" value="F:RNA helicase activity"/>
    <property type="evidence" value="ECO:0007669"/>
    <property type="project" value="UniProtKB-EC"/>
</dbReference>
<evidence type="ECO:0000256" key="1">
    <source>
        <dbReference type="ARBA" id="ARBA00012552"/>
    </source>
</evidence>
<dbReference type="InterPro" id="IPR014001">
    <property type="entry name" value="Helicase_ATP-bd"/>
</dbReference>
<feature type="compositionally biased region" description="Basic residues" evidence="10">
    <location>
        <begin position="226"/>
        <end position="239"/>
    </location>
</feature>
<dbReference type="PROSITE" id="PS50126">
    <property type="entry name" value="S1"/>
    <property type="match status" value="1"/>
</dbReference>
<protein>
    <recommendedName>
        <fullName evidence="1">RNA helicase</fullName>
        <ecNumber evidence="1">3.6.4.13</ecNumber>
    </recommendedName>
</protein>
<dbReference type="PANTHER" id="PTHR18934">
    <property type="entry name" value="ATP-DEPENDENT RNA HELICASE"/>
    <property type="match status" value="1"/>
</dbReference>
<dbReference type="GO" id="GO:0016787">
    <property type="term" value="F:hydrolase activity"/>
    <property type="evidence" value="ECO:0007669"/>
    <property type="project" value="UniProtKB-KW"/>
</dbReference>
<dbReference type="SMART" id="SM00487">
    <property type="entry name" value="DEXDc"/>
    <property type="match status" value="1"/>
</dbReference>
<keyword evidence="7" id="KW-0508">mRNA splicing</keyword>
<dbReference type="InterPro" id="IPR049621">
    <property type="entry name" value="S1_DHX8_helicase"/>
</dbReference>
<dbReference type="SMART" id="SM00847">
    <property type="entry name" value="HA2"/>
    <property type="match status" value="1"/>
</dbReference>
<feature type="compositionally biased region" description="Acidic residues" evidence="10">
    <location>
        <begin position="260"/>
        <end position="276"/>
    </location>
</feature>
<evidence type="ECO:0000256" key="10">
    <source>
        <dbReference type="SAM" id="MobiDB-lite"/>
    </source>
</evidence>
<comment type="catalytic activity">
    <reaction evidence="9">
        <text>ATP + H2O = ADP + phosphate + H(+)</text>
        <dbReference type="Rhea" id="RHEA:13065"/>
        <dbReference type="ChEBI" id="CHEBI:15377"/>
        <dbReference type="ChEBI" id="CHEBI:15378"/>
        <dbReference type="ChEBI" id="CHEBI:30616"/>
        <dbReference type="ChEBI" id="CHEBI:43474"/>
        <dbReference type="ChEBI" id="CHEBI:456216"/>
        <dbReference type="EC" id="3.6.4.13"/>
    </reaction>
</comment>
<keyword evidence="5" id="KW-0347">Helicase</keyword>
<dbReference type="SMART" id="SM00316">
    <property type="entry name" value="S1"/>
    <property type="match status" value="1"/>
</dbReference>
<dbReference type="Pfam" id="PF21010">
    <property type="entry name" value="HA2_C"/>
    <property type="match status" value="1"/>
</dbReference>
<evidence type="ECO:0000256" key="7">
    <source>
        <dbReference type="ARBA" id="ARBA00023187"/>
    </source>
</evidence>
<feature type="domain" description="S1 motif" evidence="11">
    <location>
        <begin position="126"/>
        <end position="202"/>
    </location>
</feature>
<dbReference type="FunFam" id="3.40.50.300:FF:000615">
    <property type="entry name" value="pre-mRNA-splicing factor ATP-dependent RNA helicase DEAH7"/>
    <property type="match status" value="1"/>
</dbReference>
<dbReference type="InterPro" id="IPR003029">
    <property type="entry name" value="S1_domain"/>
</dbReference>
<evidence type="ECO:0000259" key="11">
    <source>
        <dbReference type="PROSITE" id="PS50126"/>
    </source>
</evidence>
<feature type="region of interest" description="Disordered" evidence="10">
    <location>
        <begin position="256"/>
        <end position="298"/>
    </location>
</feature>
<dbReference type="GO" id="GO:0005524">
    <property type="term" value="F:ATP binding"/>
    <property type="evidence" value="ECO:0007669"/>
    <property type="project" value="UniProtKB-KW"/>
</dbReference>
<evidence type="ECO:0000256" key="9">
    <source>
        <dbReference type="ARBA" id="ARBA00047984"/>
    </source>
</evidence>
<dbReference type="EMBL" id="JAGSYN010000272">
    <property type="protein sequence ID" value="KAG7660883.1"/>
    <property type="molecule type" value="Genomic_DNA"/>
</dbReference>
<dbReference type="AlphaFoldDB" id="A0A8J5QE50"/>
<dbReference type="Pfam" id="PF04408">
    <property type="entry name" value="WHD_HA2"/>
    <property type="match status" value="1"/>
</dbReference>
<dbReference type="GO" id="GO:0000390">
    <property type="term" value="P:spliceosomal complex disassembly"/>
    <property type="evidence" value="ECO:0007669"/>
    <property type="project" value="TreeGrafter"/>
</dbReference>
<dbReference type="GeneID" id="73472358"/>
<dbReference type="Pfam" id="PF07717">
    <property type="entry name" value="OB_NTP_bind"/>
    <property type="match status" value="1"/>
</dbReference>
<evidence type="ECO:0000259" key="13">
    <source>
        <dbReference type="PROSITE" id="PS51194"/>
    </source>
</evidence>
<dbReference type="InterPro" id="IPR001650">
    <property type="entry name" value="Helicase_C-like"/>
</dbReference>
<dbReference type="Pfam" id="PF00271">
    <property type="entry name" value="Helicase_C"/>
    <property type="match status" value="1"/>
</dbReference>
<keyword evidence="15" id="KW-1185">Reference proteome</keyword>
<dbReference type="GO" id="GO:0003723">
    <property type="term" value="F:RNA binding"/>
    <property type="evidence" value="ECO:0007669"/>
    <property type="project" value="TreeGrafter"/>
</dbReference>
<sequence length="1079" mass="122782">MQTNDSSEKDSILNKAISKQIRSSLQINDEDLTITKFLLNLFKEATSTSSTNRSTCLTTFEKILKENGGDDFPREFGKQIFDIIYNHKISQDTEPTPIQPDTKPTLEPSQRHPRNNRNQEETIEVGKVYRGYISDITPYGAFIRLNSPQSYQSGLCHISQISFDGSRLKSPESVLQLDQQVFVKPTEIKYINGRKRISLSMRGIDQETGLVVDISSNHDNIERGRNRSRGNGRGVKRKLTSPERWEIRQLIASGAASADDYPELEEGDDEDSESQDNDGFGFTKKHEPELETEIELNKIKPKFLEGQTLENEKPSSSINISQAPGSMTKLANEGSKFVREFKNEKLKEKRKKEQEIRQQSTNIDSYDPLFQRSEPVKELESDEVAIKTEAIISEWKIAESKKNITYGKRTNLPIEEQRRLLPVYSMRSELVESIKNNQFLVIVGETGSGKTTQIVQYIYEEGINKSPEDNRFKIIGCTQPRRVAAVSVAKRVSEEVGCTLGEEVGYSIRFEDKTSPRTTIKYMTDGMLEREALNDPYMSKYSVIMLDEAHERTIATDVLFSLLKRAALKNPNLKVIITSATLDSDKFSKYFNDCPILSIPGRTFPVEILHTREPEVDYLAAALDSVMQIHISEPPGDILVFLTGQEEIDTSCEVLFERMKILGEAVPELIILPVYSALPSEIQTRIFEPTPPGSRKVILATNIAETSITIDGIYYVVDPGFVKVNAYDPKLGMDSLRVVPISQAQANQRSGRAGRTGPGKCYRLYTEKAYMSEMLPNSVPEIQRKNLASTILMLKAMGINDLLNFEFMDPPSMNTMLVALQDLYALDALDDDGNLTALGREMADLPMEPALAKTLIKSVEYGCTDEILSIVAMLSVQTIFFRPKDKQNLADQRKARFHHPLGDHLTLLNVFQSWQLNNQNKTWCQDNFIQERSMKRAMEVRKQLKTIMIKFGHQIRSCGNNTDRIRMTLCAGYFKNSVKRDMYEGYKTLVEQTPVYLHPSSSLFGKNPEYLIYHTLLLTTKEYMHCVCVVEPKWFYELAPRFFMKGDPKSISESKKQQKIIPLSSRNSDDWRISSKRRR</sequence>
<feature type="domain" description="Helicase C-terminal" evidence="13">
    <location>
        <begin position="622"/>
        <end position="798"/>
    </location>
</feature>
<dbReference type="InterPro" id="IPR002464">
    <property type="entry name" value="DNA/RNA_helicase_DEAH_CS"/>
</dbReference>
<dbReference type="FunFam" id="3.40.50.300:FF:000101">
    <property type="entry name" value="Pre-mRNA-splicing factor ATP-dependent RNA helicase"/>
    <property type="match status" value="1"/>
</dbReference>
<dbReference type="GO" id="GO:0005684">
    <property type="term" value="C:U2-type spliceosomal complex"/>
    <property type="evidence" value="ECO:0007669"/>
    <property type="project" value="UniProtKB-ARBA"/>
</dbReference>
<reference evidence="14 15" key="1">
    <citation type="journal article" date="2021" name="DNA Res.">
        <title>Genome analysis of Candida subhashii reveals its hybrid nature and dual mitochondrial genome conformations.</title>
        <authorList>
            <person name="Mixao V."/>
            <person name="Hegedusova E."/>
            <person name="Saus E."/>
            <person name="Pryszcz L.P."/>
            <person name="Cillingova A."/>
            <person name="Nosek J."/>
            <person name="Gabaldon T."/>
        </authorList>
    </citation>
    <scope>NUCLEOTIDE SEQUENCE [LARGE SCALE GENOMIC DNA]</scope>
    <source>
        <strain evidence="14 15">CBS 10753</strain>
    </source>
</reference>
<dbReference type="FunFam" id="1.20.120.1080:FF:000001">
    <property type="entry name" value="Pre-mRNA-splicing factor ATP-dependent RNA helicase"/>
    <property type="match status" value="1"/>
</dbReference>
<dbReference type="InterPro" id="IPR007502">
    <property type="entry name" value="Helicase-assoc_dom"/>
</dbReference>
<feature type="region of interest" description="Disordered" evidence="10">
    <location>
        <begin position="220"/>
        <end position="240"/>
    </location>
</feature>